<accession>A0A4S8I3F6</accession>
<name>A0A4S8I3F6_9BACT</name>
<evidence type="ECO:0000313" key="2">
    <source>
        <dbReference type="EMBL" id="THU41514.1"/>
    </source>
</evidence>
<dbReference type="OrthoDB" id="7872161at2"/>
<evidence type="ECO:0000259" key="1">
    <source>
        <dbReference type="Pfam" id="PF13524"/>
    </source>
</evidence>
<feature type="domain" description="Spore protein YkvP/CgeB glycosyl transferase-like" evidence="1">
    <location>
        <begin position="185"/>
        <end position="332"/>
    </location>
</feature>
<dbReference type="Proteomes" id="UP000306918">
    <property type="component" value="Unassembled WGS sequence"/>
</dbReference>
<organism evidence="2 3">
    <name type="scientific">Niastella caeni</name>
    <dbReference type="NCBI Taxonomy" id="2569763"/>
    <lineage>
        <taxon>Bacteria</taxon>
        <taxon>Pseudomonadati</taxon>
        <taxon>Bacteroidota</taxon>
        <taxon>Chitinophagia</taxon>
        <taxon>Chitinophagales</taxon>
        <taxon>Chitinophagaceae</taxon>
        <taxon>Niastella</taxon>
    </lineage>
</organism>
<sequence length="338" mass="38904">MKKAYLISEFSEMGLECSYEAALREEGIEVRSFSYPPALAQHIRFGKLGRIFHRFVSVDQWIQKLNKQIAVDIKRFEPDIVFVFTNAPVQPGCIGFVKSLLPVKFVLVWPDTLLNMGSWPLQCSSMYDAVVSHGKQILPVLQQMGFKNPFWSPFAADKQLHYFDKPATNYDYDISFVGSWNGEREEVMAAICKNMPQYRIAIYGPGWNRAKNANVVKKAINKPLRGNEYAKLFNRTFININVIGEIAYPSVNMRFFEIPVANGLQLVNYSPEQAGIFLDKKHLLYFDSTTELLDKIIYYISHPDEAMQIRKAGHEMVCAEHTYQHRISKLLQQLQTLE</sequence>
<reference evidence="2 3" key="1">
    <citation type="submission" date="2019-04" db="EMBL/GenBank/DDBJ databases">
        <title>Niastella caeni sp. nov., isolated from activated sludge.</title>
        <authorList>
            <person name="Sheng M."/>
        </authorList>
    </citation>
    <scope>NUCLEOTIDE SEQUENCE [LARGE SCALE GENOMIC DNA]</scope>
    <source>
        <strain evidence="2 3">HX-2-15</strain>
    </source>
</reference>
<protein>
    <recommendedName>
        <fullName evidence="1">Spore protein YkvP/CgeB glycosyl transferase-like domain-containing protein</fullName>
    </recommendedName>
</protein>
<evidence type="ECO:0000313" key="3">
    <source>
        <dbReference type="Proteomes" id="UP000306918"/>
    </source>
</evidence>
<comment type="caution">
    <text evidence="2">The sequence shown here is derived from an EMBL/GenBank/DDBJ whole genome shotgun (WGS) entry which is preliminary data.</text>
</comment>
<dbReference type="Pfam" id="PF13524">
    <property type="entry name" value="Glyco_trans_1_2"/>
    <property type="match status" value="1"/>
</dbReference>
<dbReference type="SUPFAM" id="SSF53756">
    <property type="entry name" value="UDP-Glycosyltransferase/glycogen phosphorylase"/>
    <property type="match status" value="1"/>
</dbReference>
<dbReference type="RefSeq" id="WP_136576003.1">
    <property type="nucleotide sequence ID" value="NZ_STFF01000001.1"/>
</dbReference>
<dbReference type="AlphaFoldDB" id="A0A4S8I3F6"/>
<dbReference type="EMBL" id="STFF01000001">
    <property type="protein sequence ID" value="THU41514.1"/>
    <property type="molecule type" value="Genomic_DNA"/>
</dbReference>
<dbReference type="InterPro" id="IPR055259">
    <property type="entry name" value="YkvP/CgeB_Glyco_trans-like"/>
</dbReference>
<gene>
    <name evidence="2" type="ORF">FAM09_05245</name>
</gene>
<keyword evidence="3" id="KW-1185">Reference proteome</keyword>
<proteinExistence type="predicted"/>